<evidence type="ECO:0000313" key="7">
    <source>
        <dbReference type="Proteomes" id="UP000242515"/>
    </source>
</evidence>
<evidence type="ECO:0000259" key="5">
    <source>
        <dbReference type="Pfam" id="PF04073"/>
    </source>
</evidence>
<dbReference type="GO" id="GO:0006412">
    <property type="term" value="P:translation"/>
    <property type="evidence" value="ECO:0007669"/>
    <property type="project" value="UniProtKB-KW"/>
</dbReference>
<dbReference type="NCBIfam" id="TIGR00011">
    <property type="entry name" value="YbaK_EbsC"/>
    <property type="match status" value="1"/>
</dbReference>
<dbReference type="PANTHER" id="PTHR30411">
    <property type="entry name" value="CYTOPLASMIC PROTEIN"/>
    <property type="match status" value="1"/>
</dbReference>
<name>A0A1H9IFE8_9GAMM</name>
<organism evidence="6 7">
    <name type="scientific">Rosenbergiella nectarea</name>
    <dbReference type="NCBI Taxonomy" id="988801"/>
    <lineage>
        <taxon>Bacteria</taxon>
        <taxon>Pseudomonadati</taxon>
        <taxon>Pseudomonadota</taxon>
        <taxon>Gammaproteobacteria</taxon>
        <taxon>Enterobacterales</taxon>
        <taxon>Erwiniaceae</taxon>
        <taxon>Rosenbergiella</taxon>
    </lineage>
</organism>
<dbReference type="PANTHER" id="PTHR30411:SF0">
    <property type="entry name" value="CYS-TRNA(PRO)_CYS-TRNA(CYS) DEACYLASE YBAK"/>
    <property type="match status" value="1"/>
</dbReference>
<dbReference type="Pfam" id="PF04073">
    <property type="entry name" value="tRNA_edit"/>
    <property type="match status" value="1"/>
</dbReference>
<proteinExistence type="inferred from homology"/>
<keyword evidence="6" id="KW-0378">Hydrolase</keyword>
<dbReference type="GO" id="GO:0002161">
    <property type="term" value="F:aminoacyl-tRNA deacylase activity"/>
    <property type="evidence" value="ECO:0007669"/>
    <property type="project" value="InterPro"/>
</dbReference>
<evidence type="ECO:0000313" key="6">
    <source>
        <dbReference type="EMBL" id="SEQ73309.1"/>
    </source>
</evidence>
<dbReference type="RefSeq" id="WP_092675490.1">
    <property type="nucleotide sequence ID" value="NZ_FOGC01000006.1"/>
</dbReference>
<gene>
    <name evidence="6" type="ORF">SAMN05216522_10626</name>
</gene>
<dbReference type="EC" id="4.2.-.-" evidence="4"/>
<evidence type="ECO:0000256" key="1">
    <source>
        <dbReference type="ARBA" id="ARBA00009798"/>
    </source>
</evidence>
<evidence type="ECO:0000256" key="4">
    <source>
        <dbReference type="PIRNR" id="PIRNR006181"/>
    </source>
</evidence>
<feature type="domain" description="YbaK/aminoacyl-tRNA synthetase-associated" evidence="5">
    <location>
        <begin position="31"/>
        <end position="145"/>
    </location>
</feature>
<dbReference type="SUPFAM" id="SSF55826">
    <property type="entry name" value="YbaK/ProRS associated domain"/>
    <property type="match status" value="1"/>
</dbReference>
<sequence>MTPAILQLDKARIAYQQHHYDHDPHNIHFGDEAVEKLGLVASSVFKTLLVAINGDNKQLAVAVTPVSTQLDLKKVAKALNCKKVDMADPLIAERATGYKVGGISPLGQKKRLPTVIDSSAEHQPEIYISGGKRGFDISLSPHDLAAQLDAHFVEIARDR</sequence>
<keyword evidence="2 4" id="KW-0648">Protein biosynthesis</keyword>
<comment type="similarity">
    <text evidence="1 4">Belongs to the prolyl-tRNA editing family. YbaK/EbsC subfamily.</text>
</comment>
<dbReference type="OrthoDB" id="9809296at2"/>
<dbReference type="GO" id="GO:0016829">
    <property type="term" value="F:lyase activity"/>
    <property type="evidence" value="ECO:0007669"/>
    <property type="project" value="UniProtKB-KW"/>
</dbReference>
<dbReference type="AlphaFoldDB" id="A0A1H9IFE8"/>
<keyword evidence="7" id="KW-1185">Reference proteome</keyword>
<dbReference type="InterPro" id="IPR036754">
    <property type="entry name" value="YbaK/aa-tRNA-synt-asso_dom_sf"/>
</dbReference>
<reference evidence="7" key="1">
    <citation type="submission" date="2016-10" db="EMBL/GenBank/DDBJ databases">
        <authorList>
            <person name="Varghese N."/>
            <person name="Submissions S."/>
        </authorList>
    </citation>
    <scope>NUCLEOTIDE SEQUENCE [LARGE SCALE GENOMIC DNA]</scope>
    <source>
        <strain evidence="7">8N4</strain>
    </source>
</reference>
<dbReference type="PIRSF" id="PIRSF006181">
    <property type="entry name" value="EbsC_YbaK"/>
    <property type="match status" value="1"/>
</dbReference>
<protein>
    <recommendedName>
        <fullName evidence="4">Cys-tRNA(Pro)/Cys-tRNA(Cys) deacylase</fullName>
        <ecNumber evidence="4">4.2.-.-</ecNumber>
    </recommendedName>
</protein>
<evidence type="ECO:0000256" key="3">
    <source>
        <dbReference type="ARBA" id="ARBA00023239"/>
    </source>
</evidence>
<dbReference type="NCBIfam" id="NF007951">
    <property type="entry name" value="PRK10670.1"/>
    <property type="match status" value="1"/>
</dbReference>
<dbReference type="Proteomes" id="UP000242515">
    <property type="component" value="Unassembled WGS sequence"/>
</dbReference>
<dbReference type="CDD" id="cd00002">
    <property type="entry name" value="YbaK_deacylase"/>
    <property type="match status" value="1"/>
</dbReference>
<evidence type="ECO:0000256" key="2">
    <source>
        <dbReference type="ARBA" id="ARBA00022917"/>
    </source>
</evidence>
<dbReference type="Gene3D" id="3.90.960.10">
    <property type="entry name" value="YbaK/aminoacyl-tRNA synthetase-associated domain"/>
    <property type="match status" value="1"/>
</dbReference>
<dbReference type="InterPro" id="IPR004369">
    <property type="entry name" value="Prolyl-tRNA_editing_YbaK/EbsC"/>
</dbReference>
<dbReference type="EMBL" id="FOGC01000006">
    <property type="protein sequence ID" value="SEQ73309.1"/>
    <property type="molecule type" value="Genomic_DNA"/>
</dbReference>
<keyword evidence="3 4" id="KW-0456">Lyase</keyword>
<accession>A0A1H9IFE8</accession>
<dbReference type="InterPro" id="IPR007214">
    <property type="entry name" value="YbaK/aa-tRNA-synth-assoc-dom"/>
</dbReference>
<dbReference type="STRING" id="988801.SAMN05216522_10626"/>